<proteinExistence type="predicted"/>
<dbReference type="EMBL" id="JAQQAF010000001">
    <property type="protein sequence ID" value="KAJ8511896.1"/>
    <property type="molecule type" value="Genomic_DNA"/>
</dbReference>
<evidence type="ECO:0000313" key="1">
    <source>
        <dbReference type="EMBL" id="KAJ8511896.1"/>
    </source>
</evidence>
<keyword evidence="2" id="KW-1185">Reference proteome</keyword>
<sequence>MEMVEVAVAAVAGEKAEVQAPAPVMERVLVPVMEGVLVPETLEVMARVAAAVAVEAADKVMVQALDMGLALAQALAQATYGLYGLYAKDMNYRAETRRELVRLSDSISVHASLQ</sequence>
<dbReference type="AlphaFoldDB" id="A0AAV8RXQ2"/>
<dbReference type="Proteomes" id="UP001222027">
    <property type="component" value="Unassembled WGS sequence"/>
</dbReference>
<name>A0AAV8RXQ2_ENSVE</name>
<reference evidence="1 2" key="1">
    <citation type="submission" date="2022-12" db="EMBL/GenBank/DDBJ databases">
        <title>Chromosome-scale assembly of the Ensete ventricosum genome.</title>
        <authorList>
            <person name="Dussert Y."/>
            <person name="Stocks J."/>
            <person name="Wendawek A."/>
            <person name="Woldeyes F."/>
            <person name="Nichols R.A."/>
            <person name="Borrell J.S."/>
        </authorList>
    </citation>
    <scope>NUCLEOTIDE SEQUENCE [LARGE SCALE GENOMIC DNA]</scope>
    <source>
        <strain evidence="2">cv. Maze</strain>
        <tissue evidence="1">Seeds</tissue>
    </source>
</reference>
<gene>
    <name evidence="1" type="ORF">OPV22_002330</name>
</gene>
<protein>
    <submittedName>
        <fullName evidence="1">Uncharacterized protein</fullName>
    </submittedName>
</protein>
<organism evidence="1 2">
    <name type="scientific">Ensete ventricosum</name>
    <name type="common">Abyssinian banana</name>
    <name type="synonym">Musa ensete</name>
    <dbReference type="NCBI Taxonomy" id="4639"/>
    <lineage>
        <taxon>Eukaryota</taxon>
        <taxon>Viridiplantae</taxon>
        <taxon>Streptophyta</taxon>
        <taxon>Embryophyta</taxon>
        <taxon>Tracheophyta</taxon>
        <taxon>Spermatophyta</taxon>
        <taxon>Magnoliopsida</taxon>
        <taxon>Liliopsida</taxon>
        <taxon>Zingiberales</taxon>
        <taxon>Musaceae</taxon>
        <taxon>Ensete</taxon>
    </lineage>
</organism>
<accession>A0AAV8RXQ2</accession>
<evidence type="ECO:0000313" key="2">
    <source>
        <dbReference type="Proteomes" id="UP001222027"/>
    </source>
</evidence>
<comment type="caution">
    <text evidence="1">The sequence shown here is derived from an EMBL/GenBank/DDBJ whole genome shotgun (WGS) entry which is preliminary data.</text>
</comment>